<keyword evidence="1" id="KW-0805">Transcription regulation</keyword>
<dbReference type="InterPro" id="IPR051127">
    <property type="entry name" value="Fungal_SecMet_Regulators"/>
</dbReference>
<proteinExistence type="predicted"/>
<evidence type="ECO:0000313" key="6">
    <source>
        <dbReference type="EMBL" id="GAO17231.1"/>
    </source>
</evidence>
<dbReference type="GO" id="GO:0005634">
    <property type="term" value="C:nucleus"/>
    <property type="evidence" value="ECO:0007669"/>
    <property type="project" value="TreeGrafter"/>
</dbReference>
<dbReference type="AlphaFoldDB" id="A0A1B5L1H4"/>
<dbReference type="GO" id="GO:0000978">
    <property type="term" value="F:RNA polymerase II cis-regulatory region sequence-specific DNA binding"/>
    <property type="evidence" value="ECO:0007669"/>
    <property type="project" value="TreeGrafter"/>
</dbReference>
<evidence type="ECO:0000256" key="2">
    <source>
        <dbReference type="ARBA" id="ARBA00023125"/>
    </source>
</evidence>
<accession>A0A1B5L1H4</accession>
<dbReference type="GO" id="GO:0000981">
    <property type="term" value="F:DNA-binding transcription factor activity, RNA polymerase II-specific"/>
    <property type="evidence" value="ECO:0007669"/>
    <property type="project" value="TreeGrafter"/>
</dbReference>
<evidence type="ECO:0000256" key="4">
    <source>
        <dbReference type="ARBA" id="ARBA00023242"/>
    </source>
</evidence>
<feature type="domain" description="Xylanolytic transcriptional activator regulatory" evidence="5">
    <location>
        <begin position="17"/>
        <end position="167"/>
    </location>
</feature>
<protein>
    <recommendedName>
        <fullName evidence="5">Xylanolytic transcriptional activator regulatory domain-containing protein</fullName>
    </recommendedName>
</protein>
<organism evidence="6 7">
    <name type="scientific">Ustilaginoidea virens</name>
    <name type="common">Rice false smut fungus</name>
    <name type="synonym">Villosiclava virens</name>
    <dbReference type="NCBI Taxonomy" id="1159556"/>
    <lineage>
        <taxon>Eukaryota</taxon>
        <taxon>Fungi</taxon>
        <taxon>Dikarya</taxon>
        <taxon>Ascomycota</taxon>
        <taxon>Pezizomycotina</taxon>
        <taxon>Sordariomycetes</taxon>
        <taxon>Hypocreomycetidae</taxon>
        <taxon>Hypocreales</taxon>
        <taxon>Clavicipitaceae</taxon>
        <taxon>Ustilaginoidea</taxon>
    </lineage>
</organism>
<evidence type="ECO:0000256" key="1">
    <source>
        <dbReference type="ARBA" id="ARBA00023015"/>
    </source>
</evidence>
<gene>
    <name evidence="6" type="ORF">UVI_02057320</name>
</gene>
<keyword evidence="3" id="KW-0804">Transcription</keyword>
<dbReference type="GO" id="GO:0008270">
    <property type="term" value="F:zinc ion binding"/>
    <property type="evidence" value="ECO:0007669"/>
    <property type="project" value="InterPro"/>
</dbReference>
<evidence type="ECO:0000259" key="5">
    <source>
        <dbReference type="Pfam" id="PF04082"/>
    </source>
</evidence>
<dbReference type="EMBL" id="BBTG02000052">
    <property type="protein sequence ID" value="GAO17231.1"/>
    <property type="molecule type" value="Genomic_DNA"/>
</dbReference>
<name>A0A1B5L1H4_USTVR</name>
<evidence type="ECO:0000313" key="7">
    <source>
        <dbReference type="Proteomes" id="UP000054053"/>
    </source>
</evidence>
<dbReference type="Pfam" id="PF04082">
    <property type="entry name" value="Fungal_trans"/>
    <property type="match status" value="1"/>
</dbReference>
<dbReference type="Proteomes" id="UP000054053">
    <property type="component" value="Unassembled WGS sequence"/>
</dbReference>
<reference evidence="7" key="1">
    <citation type="journal article" date="2016" name="Genome Announc.">
        <title>Genome sequence of Ustilaginoidea virens IPU010, a rice pathogenic fungus causing false smut.</title>
        <authorList>
            <person name="Kumagai T."/>
            <person name="Ishii T."/>
            <person name="Terai G."/>
            <person name="Umemura M."/>
            <person name="Machida M."/>
            <person name="Asai K."/>
        </authorList>
    </citation>
    <scope>NUCLEOTIDE SEQUENCE [LARGE SCALE GENOMIC DNA]</scope>
    <source>
        <strain evidence="7">IPU010</strain>
    </source>
</reference>
<dbReference type="GO" id="GO:0006351">
    <property type="term" value="P:DNA-templated transcription"/>
    <property type="evidence" value="ECO:0007669"/>
    <property type="project" value="InterPro"/>
</dbReference>
<dbReference type="PANTHER" id="PTHR47424:SF3">
    <property type="entry name" value="REGULATORY PROTEIN GAL4"/>
    <property type="match status" value="1"/>
</dbReference>
<keyword evidence="4" id="KW-0539">Nucleus</keyword>
<dbReference type="InterPro" id="IPR007219">
    <property type="entry name" value="XnlR_reg_dom"/>
</dbReference>
<dbReference type="PANTHER" id="PTHR47424">
    <property type="entry name" value="REGULATORY PROTEIN GAL4"/>
    <property type="match status" value="1"/>
</dbReference>
<sequence length="215" mass="24340">MQDDAFPGRERAIELLNRFFDTIAVVHPYVGKSVLLREIDVIELRTGTWQSCSPSMQALLNIVFAYALATYEDGASEPFYRRALGLLDERGLYKPAVESLQALLLLASFQQNSQRAMESVTTLFRAVKAAYQIGVHSPSSYAKLGWRDQELRSALWFAVVHTDRYLVTRKAKDVSGANPLVFVMKTYWFWTWASVLDSRAARAHPSFRHDEVGCG</sequence>
<evidence type="ECO:0000256" key="3">
    <source>
        <dbReference type="ARBA" id="ARBA00023163"/>
    </source>
</evidence>
<dbReference type="CDD" id="cd12148">
    <property type="entry name" value="fungal_TF_MHR"/>
    <property type="match status" value="1"/>
</dbReference>
<dbReference type="GO" id="GO:0000435">
    <property type="term" value="P:positive regulation of transcription from RNA polymerase II promoter by galactose"/>
    <property type="evidence" value="ECO:0007669"/>
    <property type="project" value="TreeGrafter"/>
</dbReference>
<comment type="caution">
    <text evidence="6">The sequence shown here is derived from an EMBL/GenBank/DDBJ whole genome shotgun (WGS) entry which is preliminary data.</text>
</comment>
<keyword evidence="2" id="KW-0238">DNA-binding</keyword>